<proteinExistence type="predicted"/>
<protein>
    <submittedName>
        <fullName evidence="1">Uncharacterized protein</fullName>
    </submittedName>
</protein>
<keyword evidence="2" id="KW-1185">Reference proteome</keyword>
<dbReference type="SUPFAM" id="SSF51306">
    <property type="entry name" value="LexA/Signal peptidase"/>
    <property type="match status" value="1"/>
</dbReference>
<comment type="caution">
    <text evidence="1">The sequence shown here is derived from an EMBL/GenBank/DDBJ whole genome shotgun (WGS) entry which is preliminary data.</text>
</comment>
<reference evidence="1 2" key="1">
    <citation type="submission" date="2018-07" db="EMBL/GenBank/DDBJ databases">
        <title>Thalassococcus profundi sp. nov., a marine bacterium isolated from deep seawater of Okinawa Trough.</title>
        <authorList>
            <person name="Yu M."/>
        </authorList>
    </citation>
    <scope>NUCLEOTIDE SEQUENCE [LARGE SCALE GENOMIC DNA]</scope>
    <source>
        <strain evidence="1 2">WRAS1</strain>
    </source>
</reference>
<name>A0A369TI40_9RHOB</name>
<gene>
    <name evidence="1" type="ORF">DU478_17625</name>
</gene>
<dbReference type="Proteomes" id="UP000253977">
    <property type="component" value="Unassembled WGS sequence"/>
</dbReference>
<evidence type="ECO:0000313" key="1">
    <source>
        <dbReference type="EMBL" id="RDD65021.1"/>
    </source>
</evidence>
<accession>A0A369TI40</accession>
<sequence>MDFRQLVEDRLAELGENVNSFEAKNGWRQGFLRTIVRKDEKRTVPNIERAKEICEAMGLEFYIGPPRPMQKASDFSEDAVARIDPSVDGSPEALRMGFLPIPFHQQDKGHRGVGPIALARSWLIEQGLRPDDTYLVSTPNDDMAPTLGSGDLLLVDASKELSPDAELSVFRFNSAIGVGWALAPSKNSAVVFFEGRYTLPVVAKGPQFSDFQYIGQVVARFDDLPRPWISNHERLDLLNRAKALINKV</sequence>
<dbReference type="EMBL" id="QPMK01000016">
    <property type="protein sequence ID" value="RDD65021.1"/>
    <property type="molecule type" value="Genomic_DNA"/>
</dbReference>
<organism evidence="1 2">
    <name type="scientific">Thalassococcus profundi</name>
    <dbReference type="NCBI Taxonomy" id="2282382"/>
    <lineage>
        <taxon>Bacteria</taxon>
        <taxon>Pseudomonadati</taxon>
        <taxon>Pseudomonadota</taxon>
        <taxon>Alphaproteobacteria</taxon>
        <taxon>Rhodobacterales</taxon>
        <taxon>Roseobacteraceae</taxon>
        <taxon>Thalassococcus</taxon>
    </lineage>
</organism>
<evidence type="ECO:0000313" key="2">
    <source>
        <dbReference type="Proteomes" id="UP000253977"/>
    </source>
</evidence>
<dbReference type="OrthoDB" id="528805at2"/>
<dbReference type="InterPro" id="IPR036286">
    <property type="entry name" value="LexA/Signal_pep-like_sf"/>
</dbReference>
<dbReference type="AlphaFoldDB" id="A0A369TI40"/>
<dbReference type="RefSeq" id="WP_114512281.1">
    <property type="nucleotide sequence ID" value="NZ_QPMK01000016.1"/>
</dbReference>